<evidence type="ECO:0000256" key="3">
    <source>
        <dbReference type="ARBA" id="ARBA00022695"/>
    </source>
</evidence>
<keyword evidence="5" id="KW-0547">Nucleotide-binding</keyword>
<dbReference type="RefSeq" id="WP_008412213.1">
    <property type="nucleotide sequence ID" value="NZ_CAOS01000011.1"/>
</dbReference>
<dbReference type="InterPro" id="IPR050124">
    <property type="entry name" value="tRNA_CCA-adding_enzyme"/>
</dbReference>
<dbReference type="InterPro" id="IPR043519">
    <property type="entry name" value="NT_sf"/>
</dbReference>
<dbReference type="Pfam" id="PF01743">
    <property type="entry name" value="PolyA_pol"/>
    <property type="match status" value="1"/>
</dbReference>
<dbReference type="Pfam" id="PF01966">
    <property type="entry name" value="HD"/>
    <property type="match status" value="1"/>
</dbReference>
<protein>
    <submittedName>
        <fullName evidence="10">Polynucleotide adenylyltransferase/metal dependent phosphohydrolase</fullName>
    </submittedName>
</protein>
<proteinExistence type="inferred from homology"/>
<evidence type="ECO:0000259" key="9">
    <source>
        <dbReference type="SMART" id="SM00471"/>
    </source>
</evidence>
<evidence type="ECO:0000256" key="5">
    <source>
        <dbReference type="ARBA" id="ARBA00022741"/>
    </source>
</evidence>
<dbReference type="Gene3D" id="1.10.3090.10">
    <property type="entry name" value="cca-adding enzyme, domain 2"/>
    <property type="match status" value="2"/>
</dbReference>
<dbReference type="GO" id="GO:0046872">
    <property type="term" value="F:metal ion binding"/>
    <property type="evidence" value="ECO:0007669"/>
    <property type="project" value="UniProtKB-KW"/>
</dbReference>
<comment type="similarity">
    <text evidence="8">Belongs to the tRNA nucleotidyltransferase/poly(A) polymerase family.</text>
</comment>
<reference evidence="10 11" key="1">
    <citation type="journal article" date="2013" name="Genome Announc.">
        <title>Genome Sequence of the Sulfate-Reducing Bacterium Desulfotomaculum hydrothermale Lam5(T).</title>
        <authorList>
            <person name="Amin O."/>
            <person name="Fardeau M.L."/>
            <person name="Valette O."/>
            <person name="Hirschler-Rea A."/>
            <person name="Barbe V."/>
            <person name="Medigue C."/>
            <person name="Vacherie B."/>
            <person name="Ollivier B."/>
            <person name="Bertin P.N."/>
            <person name="Dolla A."/>
        </authorList>
    </citation>
    <scope>NUCLEOTIDE SEQUENCE [LARGE SCALE GENOMIC DNA]</scope>
    <source>
        <strain evidence="11">Lam5 / DSM 18033</strain>
    </source>
</reference>
<dbReference type="SUPFAM" id="SSF81301">
    <property type="entry name" value="Nucleotidyltransferase"/>
    <property type="match status" value="1"/>
</dbReference>
<gene>
    <name evidence="10" type="ORF">DESHY_40224</name>
</gene>
<comment type="caution">
    <text evidence="10">The sequence shown here is derived from an EMBL/GenBank/DDBJ whole genome shotgun (WGS) entry which is preliminary data.</text>
</comment>
<keyword evidence="11" id="KW-1185">Reference proteome</keyword>
<dbReference type="InterPro" id="IPR006674">
    <property type="entry name" value="HD_domain"/>
</dbReference>
<dbReference type="AlphaFoldDB" id="K8DZT9"/>
<accession>K8DZT9</accession>
<evidence type="ECO:0000256" key="4">
    <source>
        <dbReference type="ARBA" id="ARBA00022723"/>
    </source>
</evidence>
<dbReference type="GO" id="GO:0003723">
    <property type="term" value="F:RNA binding"/>
    <property type="evidence" value="ECO:0007669"/>
    <property type="project" value="UniProtKB-KW"/>
</dbReference>
<dbReference type="EMBL" id="CAOS01000011">
    <property type="protein sequence ID" value="CCO08674.1"/>
    <property type="molecule type" value="Genomic_DNA"/>
</dbReference>
<evidence type="ECO:0000256" key="2">
    <source>
        <dbReference type="ARBA" id="ARBA00022694"/>
    </source>
</evidence>
<name>K8DZT9_9FIRM</name>
<evidence type="ECO:0000256" key="1">
    <source>
        <dbReference type="ARBA" id="ARBA00022679"/>
    </source>
</evidence>
<evidence type="ECO:0000256" key="7">
    <source>
        <dbReference type="ARBA" id="ARBA00022884"/>
    </source>
</evidence>
<dbReference type="GO" id="GO:0008033">
    <property type="term" value="P:tRNA processing"/>
    <property type="evidence" value="ECO:0007669"/>
    <property type="project" value="UniProtKB-KW"/>
</dbReference>
<dbReference type="OrthoDB" id="9805698at2"/>
<keyword evidence="2" id="KW-0819">tRNA processing</keyword>
<sequence>MWELLKCIGRCAAQSGRQVYLVGGAVRDFLLGLAPVDLDLAAAGNIYPLARQVAEKLQGRLFTLDQERQMLRVVLPDRRHLDFSSFRGLTIEEDLRARDFTVNALALPLHLELAHENNIFQHLLDPTGGYRDITLGLLRATGPYAVKADYLRALRGIRLAAQLGFVIVPETAVLLKQGCRHLGTVAGERIWQELTAFFSLPAVYAWVEYADRELNLWQALLPGRARMATTQQNYYHTENVWRHSLRTFYCLEVILRELPASLLAGQQALAVLQQCLAGGRTRLPLLKLAALLHDVGKPDTAVTLSSGRISFRGHPQAGLPYVRAMAEQCKMSRAEQQYLSTLVLLHMQPLHFYTKGDYADLSLYRLFVSLGDYTPDLLLLSLADLTATYTAGERLSELTPYRQLIFDLLQQHFAQPNKFKPQPLLSGRDLLALGVKQGPLVGKLLQQLTEAQVAGEIKTVDQAKSWVKGNLSSCREPID</sequence>
<organism evidence="10 11">
    <name type="scientific">Desulforamulus hydrothermalis Lam5 = DSM 18033</name>
    <dbReference type="NCBI Taxonomy" id="1121428"/>
    <lineage>
        <taxon>Bacteria</taxon>
        <taxon>Bacillati</taxon>
        <taxon>Bacillota</taxon>
        <taxon>Clostridia</taxon>
        <taxon>Eubacteriales</taxon>
        <taxon>Peptococcaceae</taxon>
        <taxon>Desulforamulus</taxon>
    </lineage>
</organism>
<dbReference type="GO" id="GO:0000166">
    <property type="term" value="F:nucleotide binding"/>
    <property type="evidence" value="ECO:0007669"/>
    <property type="project" value="UniProtKB-KW"/>
</dbReference>
<dbReference type="STRING" id="1121428.DESHY_40224"/>
<dbReference type="CDD" id="cd05398">
    <property type="entry name" value="NT_ClassII-CCAase"/>
    <property type="match status" value="1"/>
</dbReference>
<dbReference type="InterPro" id="IPR002646">
    <property type="entry name" value="PolA_pol_head_dom"/>
</dbReference>
<dbReference type="PANTHER" id="PTHR47545:SF2">
    <property type="entry name" value="CC-ADDING TRNA NUCLEOTIDYLTRANSFERASE"/>
    <property type="match status" value="1"/>
</dbReference>
<dbReference type="GO" id="GO:0016787">
    <property type="term" value="F:hydrolase activity"/>
    <property type="evidence" value="ECO:0007669"/>
    <property type="project" value="UniProtKB-KW"/>
</dbReference>
<keyword evidence="3 10" id="KW-0548">Nucleotidyltransferase</keyword>
<dbReference type="SMART" id="SM00471">
    <property type="entry name" value="HDc"/>
    <property type="match status" value="1"/>
</dbReference>
<dbReference type="PANTHER" id="PTHR47545">
    <property type="entry name" value="MULTIFUNCTIONAL CCA PROTEIN"/>
    <property type="match status" value="1"/>
</dbReference>
<dbReference type="Proteomes" id="UP000009315">
    <property type="component" value="Unassembled WGS sequence"/>
</dbReference>
<keyword evidence="1 8" id="KW-0808">Transferase</keyword>
<evidence type="ECO:0000313" key="10">
    <source>
        <dbReference type="EMBL" id="CCO08674.1"/>
    </source>
</evidence>
<evidence type="ECO:0000313" key="11">
    <source>
        <dbReference type="Proteomes" id="UP000009315"/>
    </source>
</evidence>
<dbReference type="eggNOG" id="COG0617">
    <property type="taxonomic scope" value="Bacteria"/>
</dbReference>
<dbReference type="Gene3D" id="3.30.460.10">
    <property type="entry name" value="Beta Polymerase, domain 2"/>
    <property type="match status" value="1"/>
</dbReference>
<dbReference type="GO" id="GO:0016779">
    <property type="term" value="F:nucleotidyltransferase activity"/>
    <property type="evidence" value="ECO:0007669"/>
    <property type="project" value="UniProtKB-KW"/>
</dbReference>
<feature type="domain" description="HD/PDEase" evidence="9">
    <location>
        <begin position="236"/>
        <end position="398"/>
    </location>
</feature>
<keyword evidence="4" id="KW-0479">Metal-binding</keyword>
<evidence type="ECO:0000256" key="8">
    <source>
        <dbReference type="RuleBase" id="RU003953"/>
    </source>
</evidence>
<keyword evidence="6" id="KW-0460">Magnesium</keyword>
<keyword evidence="10" id="KW-0378">Hydrolase</keyword>
<dbReference type="SUPFAM" id="SSF81891">
    <property type="entry name" value="Poly A polymerase C-terminal region-like"/>
    <property type="match status" value="1"/>
</dbReference>
<dbReference type="InterPro" id="IPR003607">
    <property type="entry name" value="HD/PDEase_dom"/>
</dbReference>
<keyword evidence="7 8" id="KW-0694">RNA-binding</keyword>
<evidence type="ECO:0000256" key="6">
    <source>
        <dbReference type="ARBA" id="ARBA00022842"/>
    </source>
</evidence>